<dbReference type="InterPro" id="IPR021255">
    <property type="entry name" value="DUF2807"/>
</dbReference>
<evidence type="ECO:0000259" key="1">
    <source>
        <dbReference type="Pfam" id="PF10988"/>
    </source>
</evidence>
<protein>
    <recommendedName>
        <fullName evidence="1">Putative auto-transporter adhesin head GIN domain-containing protein</fullName>
    </recommendedName>
</protein>
<accession>A0A0P7C0V1</accession>
<dbReference type="Pfam" id="PF10988">
    <property type="entry name" value="DUF2807"/>
    <property type="match status" value="1"/>
</dbReference>
<dbReference type="Proteomes" id="UP000050454">
    <property type="component" value="Unassembled WGS sequence"/>
</dbReference>
<gene>
    <name evidence="2" type="ORF">AFM12_16885</name>
</gene>
<feature type="domain" description="Putative auto-transporter adhesin head GIN" evidence="1">
    <location>
        <begin position="41"/>
        <end position="224"/>
    </location>
</feature>
<sequence length="239" mass="26310">MKKLLYLFLVLPLLQSCIYKNNWDKTPPGDLTEEIYNLDTFDEVALGSAFRVVIIPSTEFRLTANGVERDLNDLNVRVINRTLKVSYVNRNWLSGLSRDRMDLLIELPDLKVVDISGAANVEIEDFTSFDLLEADVSGAAKLIIDVPMQEFKSDISGASNIELKQNVPLIRSDLSGASKLLAFDTNAEEVFLELSGASKANVSVSDYLNVSASGASTVNYRGTPRIDQEVSGGSKVKKD</sequence>
<evidence type="ECO:0000313" key="2">
    <source>
        <dbReference type="EMBL" id="KPM46910.1"/>
    </source>
</evidence>
<dbReference type="RefSeq" id="WP_082391397.1">
    <property type="nucleotide sequence ID" value="NZ_JXSZ01000013.1"/>
</dbReference>
<dbReference type="OrthoDB" id="980382at2"/>
<keyword evidence="3" id="KW-1185">Reference proteome</keyword>
<proteinExistence type="predicted"/>
<organism evidence="2 3">
    <name type="scientific">Jiulongibacter sediminis</name>
    <dbReference type="NCBI Taxonomy" id="1605367"/>
    <lineage>
        <taxon>Bacteria</taxon>
        <taxon>Pseudomonadati</taxon>
        <taxon>Bacteroidota</taxon>
        <taxon>Cytophagia</taxon>
        <taxon>Cytophagales</taxon>
        <taxon>Leadbetterellaceae</taxon>
        <taxon>Jiulongibacter</taxon>
    </lineage>
</organism>
<comment type="caution">
    <text evidence="2">The sequence shown here is derived from an EMBL/GenBank/DDBJ whole genome shotgun (WGS) entry which is preliminary data.</text>
</comment>
<dbReference type="Gene3D" id="2.160.20.120">
    <property type="match status" value="1"/>
</dbReference>
<reference evidence="2 3" key="1">
    <citation type="submission" date="2015-07" db="EMBL/GenBank/DDBJ databases">
        <title>The draft genome sequence of Leadbetterella sp. JN14-9.</title>
        <authorList>
            <person name="Liu Y."/>
            <person name="Du J."/>
            <person name="Shao Z."/>
        </authorList>
    </citation>
    <scope>NUCLEOTIDE SEQUENCE [LARGE SCALE GENOMIC DNA]</scope>
    <source>
        <strain evidence="2 3">JN14-9</strain>
    </source>
</reference>
<dbReference type="STRING" id="1605367.AFM12_16885"/>
<evidence type="ECO:0000313" key="3">
    <source>
        <dbReference type="Proteomes" id="UP000050454"/>
    </source>
</evidence>
<dbReference type="AlphaFoldDB" id="A0A0P7C0V1"/>
<dbReference type="EMBL" id="LGTQ01000013">
    <property type="protein sequence ID" value="KPM46910.1"/>
    <property type="molecule type" value="Genomic_DNA"/>
</dbReference>
<name>A0A0P7C0V1_9BACT</name>
<dbReference type="PROSITE" id="PS51257">
    <property type="entry name" value="PROKAR_LIPOPROTEIN"/>
    <property type="match status" value="1"/>
</dbReference>